<evidence type="ECO:0000313" key="1">
    <source>
        <dbReference type="EMBL" id="MDK3016845.1"/>
    </source>
</evidence>
<organism evidence="1 2">
    <name type="scientific">Pseudodonghicola flavimaris</name>
    <dbReference type="NCBI Taxonomy" id="3050036"/>
    <lineage>
        <taxon>Bacteria</taxon>
        <taxon>Pseudomonadati</taxon>
        <taxon>Pseudomonadota</taxon>
        <taxon>Alphaproteobacteria</taxon>
        <taxon>Rhodobacterales</taxon>
        <taxon>Paracoccaceae</taxon>
        <taxon>Pseudodonghicola</taxon>
    </lineage>
</organism>
<reference evidence="1 2" key="1">
    <citation type="submission" date="2023-05" db="EMBL/GenBank/DDBJ databases">
        <title>Pseudodonghicola sp. nov.</title>
        <authorList>
            <person name="Huang J."/>
        </authorList>
    </citation>
    <scope>NUCLEOTIDE SEQUENCE [LARGE SCALE GENOMIC DNA]</scope>
    <source>
        <strain evidence="1 2">IC7</strain>
    </source>
</reference>
<proteinExistence type="predicted"/>
<protein>
    <submittedName>
        <fullName evidence="1">HAD-IB family phosphatase</fullName>
    </submittedName>
</protein>
<dbReference type="Gene3D" id="3.40.50.1000">
    <property type="entry name" value="HAD superfamily/HAD-like"/>
    <property type="match status" value="1"/>
</dbReference>
<dbReference type="NCBIfam" id="TIGR01488">
    <property type="entry name" value="HAD-SF-IB"/>
    <property type="match status" value="1"/>
</dbReference>
<dbReference type="InterPro" id="IPR036412">
    <property type="entry name" value="HAD-like_sf"/>
</dbReference>
<accession>A0ABT7EWX1</accession>
<dbReference type="InterPro" id="IPR023214">
    <property type="entry name" value="HAD_sf"/>
</dbReference>
<gene>
    <name evidence="1" type="ORF">QO033_04100</name>
</gene>
<sequence>MSISTKPGTAACLHVFDMDGTLLRSTATIELARQMGRLDIGEEIERLWGEGNITDTDFWTNLLGICRDATTADFHAAFHNAPWMEGIAETFADIHARGEAVIVISQSPTFFVRMLELWGAHETYGSAVEPGVPLSDTATLMPEAKVTITEAALTARNLNAHDCVIYGDSSSDMDLFRTFSRTVGVNPSPSLGALAATHYVGTDIREAYALGRQLIGTADRQKPK</sequence>
<evidence type="ECO:0000313" key="2">
    <source>
        <dbReference type="Proteomes" id="UP001243757"/>
    </source>
</evidence>
<dbReference type="Pfam" id="PF12710">
    <property type="entry name" value="HAD"/>
    <property type="match status" value="1"/>
</dbReference>
<comment type="caution">
    <text evidence="1">The sequence shown here is derived from an EMBL/GenBank/DDBJ whole genome shotgun (WGS) entry which is preliminary data.</text>
</comment>
<dbReference type="RefSeq" id="WP_284479658.1">
    <property type="nucleotide sequence ID" value="NZ_JASNJD010000002.1"/>
</dbReference>
<dbReference type="SUPFAM" id="SSF56784">
    <property type="entry name" value="HAD-like"/>
    <property type="match status" value="1"/>
</dbReference>
<keyword evidence="2" id="KW-1185">Reference proteome</keyword>
<dbReference type="EMBL" id="JASNJD010000002">
    <property type="protein sequence ID" value="MDK3016845.1"/>
    <property type="molecule type" value="Genomic_DNA"/>
</dbReference>
<dbReference type="Proteomes" id="UP001243757">
    <property type="component" value="Unassembled WGS sequence"/>
</dbReference>
<name>A0ABT7EWX1_9RHOB</name>